<evidence type="ECO:0000256" key="1">
    <source>
        <dbReference type="SAM" id="MobiDB-lite"/>
    </source>
</evidence>
<protein>
    <submittedName>
        <fullName evidence="2">Uncharacterized protein</fullName>
    </submittedName>
</protein>
<dbReference type="OrthoDB" id="2348401at2759"/>
<reference evidence="3" key="2">
    <citation type="submission" date="2013-12" db="EMBL/GenBank/DDBJ databases">
        <title>Evolution of pathogenesis and genome organization in the Tremellales.</title>
        <authorList>
            <person name="Cuomo C."/>
            <person name="Litvintseva A."/>
            <person name="Heitman J."/>
            <person name="Chen Y."/>
            <person name="Sun S."/>
            <person name="Springer D."/>
            <person name="Dromer F."/>
            <person name="Young S."/>
            <person name="Zeng Q."/>
            <person name="Chapman S."/>
            <person name="Gujja S."/>
            <person name="Saif S."/>
            <person name="Birren B."/>
        </authorList>
    </citation>
    <scope>NUCLEOTIDE SEQUENCE [LARGE SCALE GENOMIC DNA]</scope>
    <source>
        <strain evidence="3">BCC8398</strain>
    </source>
</reference>
<dbReference type="Proteomes" id="UP000092666">
    <property type="component" value="Unassembled WGS sequence"/>
</dbReference>
<feature type="compositionally biased region" description="Polar residues" evidence="1">
    <location>
        <begin position="1"/>
        <end position="10"/>
    </location>
</feature>
<organism evidence="2 3">
    <name type="scientific">Kwoniella heveanensis BCC8398</name>
    <dbReference type="NCBI Taxonomy" id="1296120"/>
    <lineage>
        <taxon>Eukaryota</taxon>
        <taxon>Fungi</taxon>
        <taxon>Dikarya</taxon>
        <taxon>Basidiomycota</taxon>
        <taxon>Agaricomycotina</taxon>
        <taxon>Tremellomycetes</taxon>
        <taxon>Tremellales</taxon>
        <taxon>Cryptococcaceae</taxon>
        <taxon>Kwoniella</taxon>
    </lineage>
</organism>
<dbReference type="PIRSF" id="PIRSF002590">
    <property type="entry name" value="HSP9/HSP12_fun"/>
    <property type="match status" value="1"/>
</dbReference>
<keyword evidence="3" id="KW-1185">Reference proteome</keyword>
<name>A0A1B9GIJ9_9TREE</name>
<gene>
    <name evidence="2" type="ORF">I316_07427</name>
</gene>
<accession>A0A1B9GIJ9</accession>
<reference evidence="2 3" key="1">
    <citation type="submission" date="2013-07" db="EMBL/GenBank/DDBJ databases">
        <title>The Genome Sequence of Cryptococcus heveanensis BCC8398.</title>
        <authorList>
            <consortium name="The Broad Institute Genome Sequencing Platform"/>
            <person name="Cuomo C."/>
            <person name="Litvintseva A."/>
            <person name="Chen Y."/>
            <person name="Heitman J."/>
            <person name="Sun S."/>
            <person name="Springer D."/>
            <person name="Dromer F."/>
            <person name="Young S.K."/>
            <person name="Zeng Q."/>
            <person name="Gargeya S."/>
            <person name="Fitzgerald M."/>
            <person name="Abouelleil A."/>
            <person name="Alvarado L."/>
            <person name="Berlin A.M."/>
            <person name="Chapman S.B."/>
            <person name="Dewar J."/>
            <person name="Goldberg J."/>
            <person name="Griggs A."/>
            <person name="Gujja S."/>
            <person name="Hansen M."/>
            <person name="Howarth C."/>
            <person name="Imamovic A."/>
            <person name="Larimer J."/>
            <person name="McCowan C."/>
            <person name="Murphy C."/>
            <person name="Pearson M."/>
            <person name="Priest M."/>
            <person name="Roberts A."/>
            <person name="Saif S."/>
            <person name="Shea T."/>
            <person name="Sykes S."/>
            <person name="Wortman J."/>
            <person name="Nusbaum C."/>
            <person name="Birren B."/>
        </authorList>
    </citation>
    <scope>NUCLEOTIDE SEQUENCE [LARGE SCALE GENOMIC DNA]</scope>
    <source>
        <strain evidence="2 3">BCC8398</strain>
    </source>
</reference>
<feature type="compositionally biased region" description="Polar residues" evidence="1">
    <location>
        <begin position="40"/>
        <end position="70"/>
    </location>
</feature>
<dbReference type="InterPro" id="IPR007250">
    <property type="entry name" value="HSP9_HSP12"/>
</dbReference>
<sequence>MSDTGRQSLTDKAGAALKPDSEKSYLEQGTDALKGKADSAASSGQPESQKSYTQQIGDAVSGNSNENQESIGDKISNALGGNKQ</sequence>
<dbReference type="AlphaFoldDB" id="A0A1B9GIJ9"/>
<feature type="region of interest" description="Disordered" evidence="1">
    <location>
        <begin position="1"/>
        <end position="84"/>
    </location>
</feature>
<proteinExistence type="predicted"/>
<dbReference type="STRING" id="1296120.A0A1B9GIJ9"/>
<evidence type="ECO:0000313" key="2">
    <source>
        <dbReference type="EMBL" id="OCF30902.1"/>
    </source>
</evidence>
<dbReference type="EMBL" id="KI669514">
    <property type="protein sequence ID" value="OCF30902.1"/>
    <property type="molecule type" value="Genomic_DNA"/>
</dbReference>
<dbReference type="Pfam" id="PF04119">
    <property type="entry name" value="HSP9_HSP12"/>
    <property type="match status" value="1"/>
</dbReference>
<evidence type="ECO:0000313" key="3">
    <source>
        <dbReference type="Proteomes" id="UP000092666"/>
    </source>
</evidence>
<dbReference type="Gene3D" id="6.10.250.2440">
    <property type="match status" value="2"/>
</dbReference>